<accession>A0A8S5V304</accession>
<sequence>MSRRSFEKIEIILLTVRNFYIIISYEGRNR</sequence>
<evidence type="ECO:0000313" key="1">
    <source>
        <dbReference type="EMBL" id="DAG00999.1"/>
    </source>
</evidence>
<name>A0A8S5V304_9CAUD</name>
<organism evidence="1">
    <name type="scientific">Siphoviridae sp. ct0Bp21</name>
    <dbReference type="NCBI Taxonomy" id="2825291"/>
    <lineage>
        <taxon>Viruses</taxon>
        <taxon>Duplodnaviria</taxon>
        <taxon>Heunggongvirae</taxon>
        <taxon>Uroviricota</taxon>
        <taxon>Caudoviricetes</taxon>
    </lineage>
</organism>
<protein>
    <submittedName>
        <fullName evidence="1">Uncharacterized protein</fullName>
    </submittedName>
</protein>
<proteinExistence type="predicted"/>
<reference evidence="1" key="1">
    <citation type="journal article" date="2021" name="Proc. Natl. Acad. Sci. U.S.A.">
        <title>A Catalog of Tens of Thousands of Viruses from Human Metagenomes Reveals Hidden Associations with Chronic Diseases.</title>
        <authorList>
            <person name="Tisza M.J."/>
            <person name="Buck C.B."/>
        </authorList>
    </citation>
    <scope>NUCLEOTIDE SEQUENCE</scope>
    <source>
        <strain evidence="1">Ct0Bp21</strain>
    </source>
</reference>
<dbReference type="EMBL" id="BK016185">
    <property type="protein sequence ID" value="DAG00999.1"/>
    <property type="molecule type" value="Genomic_DNA"/>
</dbReference>